<reference evidence="3" key="1">
    <citation type="submission" date="2019-12" db="EMBL/GenBank/DDBJ databases">
        <title>Genome sequencing and annotation of Brassica cretica.</title>
        <authorList>
            <person name="Studholme D.J."/>
            <person name="Sarris P.F."/>
        </authorList>
    </citation>
    <scope>NUCLEOTIDE SEQUENCE</scope>
    <source>
        <strain evidence="3">PFS-102/07</strain>
        <tissue evidence="3">Leaf</tissue>
    </source>
</reference>
<dbReference type="InterPro" id="IPR005174">
    <property type="entry name" value="KIB1-4_b-propeller"/>
</dbReference>
<sequence length="367" mass="41900">MPTCQIEVVCNVAMSSSPEPYYKDWGVGVKFLGNQLNFCRPHCDLRWTNIRTPFESWDRSNLMYSKKDERFYLLAPGGMYLCSWDLNFKKDNKPKFLELVLHNIPNLPSSLWKRLDFLCREDHWVESPSGESFLVKWYSEYTPQGFKAPTVMVFREEDTICGKRNMRYTEDIGDLCIFISKVSSIFLYILLKFLVPIITLRYLNVTQIHKNRRSVRLLSSSKTGPCVSVCNVVQPSPDGGNIGKVLLYDVAKFELVRTEKTFPDELHEAQLVGASHGWSFFFNTEDRSVVISDFLNPYASKTEPKMFPLPTFTTMPTCQIEVVCNVAMSSSPEPYGKDWGVGVVGDALSICPLRAKPKMRSGPLSNN</sequence>
<evidence type="ECO:0000256" key="1">
    <source>
        <dbReference type="SAM" id="Phobius"/>
    </source>
</evidence>
<protein>
    <recommendedName>
        <fullName evidence="2">KIB1-4 beta-propeller domain-containing protein</fullName>
    </recommendedName>
</protein>
<organism evidence="3">
    <name type="scientific">Brassica cretica</name>
    <name type="common">Mustard</name>
    <dbReference type="NCBI Taxonomy" id="69181"/>
    <lineage>
        <taxon>Eukaryota</taxon>
        <taxon>Viridiplantae</taxon>
        <taxon>Streptophyta</taxon>
        <taxon>Embryophyta</taxon>
        <taxon>Tracheophyta</taxon>
        <taxon>Spermatophyta</taxon>
        <taxon>Magnoliopsida</taxon>
        <taxon>eudicotyledons</taxon>
        <taxon>Gunneridae</taxon>
        <taxon>Pentapetalae</taxon>
        <taxon>rosids</taxon>
        <taxon>malvids</taxon>
        <taxon>Brassicales</taxon>
        <taxon>Brassicaceae</taxon>
        <taxon>Brassiceae</taxon>
        <taxon>Brassica</taxon>
    </lineage>
</organism>
<keyword evidence="1" id="KW-0812">Transmembrane</keyword>
<accession>A0A8S9GZ49</accession>
<evidence type="ECO:0000313" key="3">
    <source>
        <dbReference type="EMBL" id="KAF2549262.1"/>
    </source>
</evidence>
<keyword evidence="1" id="KW-0472">Membrane</keyword>
<dbReference type="AlphaFoldDB" id="A0A8S9GZ49"/>
<keyword evidence="1" id="KW-1133">Transmembrane helix</keyword>
<dbReference type="InterPro" id="IPR050942">
    <property type="entry name" value="F-box_BR-signaling"/>
</dbReference>
<feature type="transmembrane region" description="Helical" evidence="1">
    <location>
        <begin position="185"/>
        <end position="203"/>
    </location>
</feature>
<comment type="caution">
    <text evidence="3">The sequence shown here is derived from an EMBL/GenBank/DDBJ whole genome shotgun (WGS) entry which is preliminary data.</text>
</comment>
<dbReference type="Pfam" id="PF03478">
    <property type="entry name" value="Beta-prop_KIB1-4"/>
    <property type="match status" value="1"/>
</dbReference>
<gene>
    <name evidence="3" type="ORF">F2Q70_00021286</name>
</gene>
<dbReference type="PANTHER" id="PTHR44259:SF93">
    <property type="entry name" value="PROTEIN, PUTATIVE (DUF295)-RELATED"/>
    <property type="match status" value="1"/>
</dbReference>
<evidence type="ECO:0000259" key="2">
    <source>
        <dbReference type="Pfam" id="PF03478"/>
    </source>
</evidence>
<dbReference type="PANTHER" id="PTHR44259">
    <property type="entry name" value="OS07G0183000 PROTEIN-RELATED"/>
    <property type="match status" value="1"/>
</dbReference>
<dbReference type="EMBL" id="QGKY02001925">
    <property type="protein sequence ID" value="KAF2549262.1"/>
    <property type="molecule type" value="Genomic_DNA"/>
</dbReference>
<feature type="domain" description="KIB1-4 beta-propeller" evidence="2">
    <location>
        <begin position="7"/>
        <end position="185"/>
    </location>
</feature>
<proteinExistence type="predicted"/>
<name>A0A8S9GZ49_BRACR</name>